<evidence type="ECO:0000256" key="4">
    <source>
        <dbReference type="ARBA" id="ARBA00022723"/>
    </source>
</evidence>
<evidence type="ECO:0000259" key="10">
    <source>
        <dbReference type="PROSITE" id="PS50878"/>
    </source>
</evidence>
<evidence type="ECO:0000256" key="3">
    <source>
        <dbReference type="ARBA" id="ARBA00022695"/>
    </source>
</evidence>
<evidence type="ECO:0000256" key="5">
    <source>
        <dbReference type="ARBA" id="ARBA00022842"/>
    </source>
</evidence>
<dbReference type="GO" id="GO:0003964">
    <property type="term" value="F:RNA-directed DNA polymerase activity"/>
    <property type="evidence" value="ECO:0007669"/>
    <property type="project" value="UniProtKB-KW"/>
</dbReference>
<reference evidence="12" key="1">
    <citation type="submission" date="2017-09" db="EMBL/GenBank/DDBJ databases">
        <title>Depth-based differentiation of microbial function through sediment-hosted aquifers and enrichment of novel symbionts in the deep terrestrial subsurface.</title>
        <authorList>
            <person name="Probst A.J."/>
            <person name="Ladd B."/>
            <person name="Jarett J.K."/>
            <person name="Geller-Mcgrath D.E."/>
            <person name="Sieber C.M.K."/>
            <person name="Emerson J.B."/>
            <person name="Anantharaman K."/>
            <person name="Thomas B.C."/>
            <person name="Malmstrom R."/>
            <person name="Stieglmeier M."/>
            <person name="Klingl A."/>
            <person name="Woyke T."/>
            <person name="Ryan C.M."/>
            <person name="Banfield J.F."/>
        </authorList>
    </citation>
    <scope>NUCLEOTIDE SEQUENCE [LARGE SCALE GENOMIC DNA]</scope>
</reference>
<accession>A0A2M7XEI2</accession>
<proteinExistence type="inferred from homology"/>
<dbReference type="PRINTS" id="PR00866">
    <property type="entry name" value="RNADNAPOLMS"/>
</dbReference>
<dbReference type="InterPro" id="IPR000477">
    <property type="entry name" value="RT_dom"/>
</dbReference>
<evidence type="ECO:0000313" key="12">
    <source>
        <dbReference type="Proteomes" id="UP000229385"/>
    </source>
</evidence>
<comment type="catalytic activity">
    <reaction evidence="9">
        <text>DNA(n) + a 2'-deoxyribonucleoside 5'-triphosphate = DNA(n+1) + diphosphate</text>
        <dbReference type="Rhea" id="RHEA:22508"/>
        <dbReference type="Rhea" id="RHEA-COMP:17339"/>
        <dbReference type="Rhea" id="RHEA-COMP:17340"/>
        <dbReference type="ChEBI" id="CHEBI:33019"/>
        <dbReference type="ChEBI" id="CHEBI:61560"/>
        <dbReference type="ChEBI" id="CHEBI:173112"/>
        <dbReference type="EC" id="2.7.7.49"/>
    </reaction>
</comment>
<dbReference type="SUPFAM" id="SSF56672">
    <property type="entry name" value="DNA/RNA polymerases"/>
    <property type="match status" value="1"/>
</dbReference>
<keyword evidence="3" id="KW-0548">Nucleotidyltransferase</keyword>
<name>A0A2M7XEI2_9BACT</name>
<evidence type="ECO:0000313" key="11">
    <source>
        <dbReference type="EMBL" id="PJA46255.1"/>
    </source>
</evidence>
<dbReference type="Pfam" id="PF00078">
    <property type="entry name" value="RVT_1"/>
    <property type="match status" value="1"/>
</dbReference>
<dbReference type="InterPro" id="IPR051083">
    <property type="entry name" value="GrpII_Intron_Splice-Mob/Def"/>
</dbReference>
<comment type="similarity">
    <text evidence="8">Belongs to the bacterial reverse transcriptase family.</text>
</comment>
<feature type="non-terminal residue" evidence="11">
    <location>
        <position position="341"/>
    </location>
</feature>
<dbReference type="EMBL" id="PFWU01000005">
    <property type="protein sequence ID" value="PJA46255.1"/>
    <property type="molecule type" value="Genomic_DNA"/>
</dbReference>
<dbReference type="PROSITE" id="PS50878">
    <property type="entry name" value="RT_POL"/>
    <property type="match status" value="1"/>
</dbReference>
<dbReference type="PANTHER" id="PTHR34047">
    <property type="entry name" value="NUCLEAR INTRON MATURASE 1, MITOCHONDRIAL-RELATED"/>
    <property type="match status" value="1"/>
</dbReference>
<evidence type="ECO:0000256" key="6">
    <source>
        <dbReference type="ARBA" id="ARBA00022918"/>
    </source>
</evidence>
<organism evidence="11 12">
    <name type="scientific">Candidatus Uhrbacteria bacterium CG_4_9_14_3_um_filter_50_9</name>
    <dbReference type="NCBI Taxonomy" id="1975035"/>
    <lineage>
        <taxon>Bacteria</taxon>
        <taxon>Candidatus Uhriibacteriota</taxon>
    </lineage>
</organism>
<keyword evidence="7" id="KW-0051">Antiviral defense</keyword>
<dbReference type="GO" id="GO:0046872">
    <property type="term" value="F:metal ion binding"/>
    <property type="evidence" value="ECO:0007669"/>
    <property type="project" value="UniProtKB-KW"/>
</dbReference>
<dbReference type="CDD" id="cd03487">
    <property type="entry name" value="RT_Bac_retron_II"/>
    <property type="match status" value="1"/>
</dbReference>
<evidence type="ECO:0000256" key="8">
    <source>
        <dbReference type="ARBA" id="ARBA00034120"/>
    </source>
</evidence>
<keyword evidence="4" id="KW-0479">Metal-binding</keyword>
<protein>
    <recommendedName>
        <fullName evidence="1">RNA-directed DNA polymerase</fullName>
        <ecNumber evidence="1">2.7.7.49</ecNumber>
    </recommendedName>
</protein>
<evidence type="ECO:0000256" key="1">
    <source>
        <dbReference type="ARBA" id="ARBA00012493"/>
    </source>
</evidence>
<evidence type="ECO:0000256" key="2">
    <source>
        <dbReference type="ARBA" id="ARBA00022679"/>
    </source>
</evidence>
<sequence length="341" mass="38876">MCVNSSTAARFAQQEVFMTDPSAAPASFHKLTPMIERTFVELIRETEAVWSWCHQLYTDGVPWEMRRIPKKKGFRTIHAPKDPLMAISRGILHHVLRRLPVHRSVHGSEPRSSVITNARVHAGFAKSVYNLDLENAFPSTNRKRLVANLSPKMLALLLDSTDLSEEEASVLVELLIDLMLVDDILPQGFPTSPAVLNIVLLPVDREISRYLRQVGEELGCELRYTRYVDDITISSDGDRIPKPVRNQIRKIIRHNGWKINQTKLMYHGDAEPGDDERSTKMPMVTGLVIHDDGRLTVPRWKLRKWRALMHELLQAEDVSQDQRDTLVGVVSFLTMVYDGDL</sequence>
<gene>
    <name evidence="11" type="ORF">CO174_00395</name>
</gene>
<keyword evidence="5" id="KW-0460">Magnesium</keyword>
<dbReference type="Proteomes" id="UP000229385">
    <property type="component" value="Unassembled WGS sequence"/>
</dbReference>
<dbReference type="GO" id="GO:0051607">
    <property type="term" value="P:defense response to virus"/>
    <property type="evidence" value="ECO:0007669"/>
    <property type="project" value="UniProtKB-KW"/>
</dbReference>
<evidence type="ECO:0000256" key="7">
    <source>
        <dbReference type="ARBA" id="ARBA00023118"/>
    </source>
</evidence>
<dbReference type="InterPro" id="IPR043502">
    <property type="entry name" value="DNA/RNA_pol_sf"/>
</dbReference>
<comment type="caution">
    <text evidence="11">The sequence shown here is derived from an EMBL/GenBank/DDBJ whole genome shotgun (WGS) entry which is preliminary data.</text>
</comment>
<dbReference type="EC" id="2.7.7.49" evidence="1"/>
<dbReference type="AlphaFoldDB" id="A0A2M7XEI2"/>
<dbReference type="PANTHER" id="PTHR34047:SF7">
    <property type="entry name" value="RNA-DIRECTED DNA POLYMERASE"/>
    <property type="match status" value="1"/>
</dbReference>
<keyword evidence="2" id="KW-0808">Transferase</keyword>
<keyword evidence="6" id="KW-0695">RNA-directed DNA polymerase</keyword>
<evidence type="ECO:0000256" key="9">
    <source>
        <dbReference type="ARBA" id="ARBA00048173"/>
    </source>
</evidence>
<dbReference type="InterPro" id="IPR000123">
    <property type="entry name" value="Reverse_transcriptase_msDNA"/>
</dbReference>
<dbReference type="GO" id="GO:0003723">
    <property type="term" value="F:RNA binding"/>
    <property type="evidence" value="ECO:0007669"/>
    <property type="project" value="InterPro"/>
</dbReference>
<feature type="domain" description="Reverse transcriptase" evidence="10">
    <location>
        <begin position="1"/>
        <end position="289"/>
    </location>
</feature>